<dbReference type="EMBL" id="KB097495">
    <property type="protein sequence ID" value="ESN96473.1"/>
    <property type="molecule type" value="Genomic_DNA"/>
</dbReference>
<protein>
    <submittedName>
        <fullName evidence="1 2">Uncharacterized protein</fullName>
    </submittedName>
</protein>
<keyword evidence="3" id="KW-1185">Reference proteome</keyword>
<dbReference type="KEGG" id="hro:HELRODRAFT_163540"/>
<dbReference type="CTD" id="20200113"/>
<dbReference type="Proteomes" id="UP000015101">
    <property type="component" value="Unassembled WGS sequence"/>
</dbReference>
<evidence type="ECO:0000313" key="1">
    <source>
        <dbReference type="EMBL" id="ESN96473.1"/>
    </source>
</evidence>
<reference evidence="3" key="1">
    <citation type="submission" date="2012-12" db="EMBL/GenBank/DDBJ databases">
        <authorList>
            <person name="Hellsten U."/>
            <person name="Grimwood J."/>
            <person name="Chapman J.A."/>
            <person name="Shapiro H."/>
            <person name="Aerts A."/>
            <person name="Otillar R.P."/>
            <person name="Terry A.Y."/>
            <person name="Boore J.L."/>
            <person name="Simakov O."/>
            <person name="Marletaz F."/>
            <person name="Cho S.-J."/>
            <person name="Edsinger-Gonzales E."/>
            <person name="Havlak P."/>
            <person name="Kuo D.-H."/>
            <person name="Larsson T."/>
            <person name="Lv J."/>
            <person name="Arendt D."/>
            <person name="Savage R."/>
            <person name="Osoegawa K."/>
            <person name="de Jong P."/>
            <person name="Lindberg D.R."/>
            <person name="Seaver E.C."/>
            <person name="Weisblat D.A."/>
            <person name="Putnam N.H."/>
            <person name="Grigoriev I.V."/>
            <person name="Rokhsar D.S."/>
        </authorList>
    </citation>
    <scope>NUCLEOTIDE SEQUENCE</scope>
</reference>
<reference evidence="1 3" key="2">
    <citation type="journal article" date="2013" name="Nature">
        <title>Insights into bilaterian evolution from three spiralian genomes.</title>
        <authorList>
            <person name="Simakov O."/>
            <person name="Marletaz F."/>
            <person name="Cho S.J."/>
            <person name="Edsinger-Gonzales E."/>
            <person name="Havlak P."/>
            <person name="Hellsten U."/>
            <person name="Kuo D.H."/>
            <person name="Larsson T."/>
            <person name="Lv J."/>
            <person name="Arendt D."/>
            <person name="Savage R."/>
            <person name="Osoegawa K."/>
            <person name="de Jong P."/>
            <person name="Grimwood J."/>
            <person name="Chapman J.A."/>
            <person name="Shapiro H."/>
            <person name="Aerts A."/>
            <person name="Otillar R.P."/>
            <person name="Terry A.Y."/>
            <person name="Boore J.L."/>
            <person name="Grigoriev I.V."/>
            <person name="Lindberg D.R."/>
            <person name="Seaver E.C."/>
            <person name="Weisblat D.A."/>
            <person name="Putnam N.H."/>
            <person name="Rokhsar D.S."/>
        </authorList>
    </citation>
    <scope>NUCLEOTIDE SEQUENCE</scope>
</reference>
<dbReference type="RefSeq" id="XP_009025629.1">
    <property type="nucleotide sequence ID" value="XM_009027381.1"/>
</dbReference>
<name>T1EU63_HELRO</name>
<dbReference type="AlphaFoldDB" id="T1EU63"/>
<dbReference type="GeneID" id="20200113"/>
<dbReference type="InParanoid" id="T1EU63"/>
<accession>T1EU63</accession>
<proteinExistence type="predicted"/>
<organism evidence="2 3">
    <name type="scientific">Helobdella robusta</name>
    <name type="common">Californian leech</name>
    <dbReference type="NCBI Taxonomy" id="6412"/>
    <lineage>
        <taxon>Eukaryota</taxon>
        <taxon>Metazoa</taxon>
        <taxon>Spiralia</taxon>
        <taxon>Lophotrochozoa</taxon>
        <taxon>Annelida</taxon>
        <taxon>Clitellata</taxon>
        <taxon>Hirudinea</taxon>
        <taxon>Rhynchobdellida</taxon>
        <taxon>Glossiphoniidae</taxon>
        <taxon>Helobdella</taxon>
    </lineage>
</organism>
<evidence type="ECO:0000313" key="3">
    <source>
        <dbReference type="Proteomes" id="UP000015101"/>
    </source>
</evidence>
<evidence type="ECO:0000313" key="2">
    <source>
        <dbReference type="EnsemblMetazoa" id="HelroP163540"/>
    </source>
</evidence>
<reference evidence="2" key="3">
    <citation type="submission" date="2015-06" db="UniProtKB">
        <authorList>
            <consortium name="EnsemblMetazoa"/>
        </authorList>
    </citation>
    <scope>IDENTIFICATION</scope>
</reference>
<dbReference type="EMBL" id="AMQM01001393">
    <property type="status" value="NOT_ANNOTATED_CDS"/>
    <property type="molecule type" value="Genomic_DNA"/>
</dbReference>
<dbReference type="HOGENOM" id="CLU_2006379_0_0_1"/>
<sequence length="124" mass="13695">MPALVAARRMMVDVDIGSVELDVGKIFSVGFGKMVVTVEVVETKTISTDTKEVGGVVETNKSQLVSLNLWLLELLPKRKEFQFRCNDVAVVRGTRTIIISANRSAIGKIWQIRAGEYTSRILKG</sequence>
<dbReference type="EnsemblMetazoa" id="HelroT163540">
    <property type="protein sequence ID" value="HelroP163540"/>
    <property type="gene ID" value="HelroG163540"/>
</dbReference>
<gene>
    <name evidence="2" type="primary">20200113</name>
    <name evidence="1" type="ORF">HELRODRAFT_163540</name>
</gene>